<dbReference type="RefSeq" id="WP_380038888.1">
    <property type="nucleotide sequence ID" value="NZ_JBHSEH010000009.1"/>
</dbReference>
<evidence type="ECO:0000313" key="2">
    <source>
        <dbReference type="EMBL" id="MFC4426431.1"/>
    </source>
</evidence>
<name>A0ABV8XNK1_9DEIO</name>
<protein>
    <submittedName>
        <fullName evidence="2">Extradiol ring-cleavage dioxygenase</fullName>
    </submittedName>
</protein>
<dbReference type="InterPro" id="IPR004183">
    <property type="entry name" value="Xdiol_dOase_suB"/>
</dbReference>
<evidence type="ECO:0000259" key="1">
    <source>
        <dbReference type="Pfam" id="PF02900"/>
    </source>
</evidence>
<keyword evidence="2" id="KW-0560">Oxidoreductase</keyword>
<evidence type="ECO:0000313" key="3">
    <source>
        <dbReference type="Proteomes" id="UP001595998"/>
    </source>
</evidence>
<comment type="caution">
    <text evidence="2">The sequence shown here is derived from an EMBL/GenBank/DDBJ whole genome shotgun (WGS) entry which is preliminary data.</text>
</comment>
<sequence>MGSIVFGCLLPHGFEILEPLAGSDPVLMARTRESARVLGEQMRRAAPEVIVVLTPHGTRAEGQFTVSNAERMRGTVEAHGAAVTLERPVDRGFAQAIAQQAQAGGLRVALLNYATSEGPLSCLPLDWGALIPLHFMPDVPVVVINPPRGTDFEPHLQFGAALAQAATTGHRRVGLIASCDWSHTHDEAGPYGHHPSAALLDAQVVALLEAGDLEDLGGIDPQHVETAKPDGLWQALVLAGAIPRPGRQVQVLSYEAPTYFGLLCAAVTPGEPEGPG</sequence>
<reference evidence="3" key="1">
    <citation type="journal article" date="2019" name="Int. J. Syst. Evol. Microbiol.">
        <title>The Global Catalogue of Microorganisms (GCM) 10K type strain sequencing project: providing services to taxonomists for standard genome sequencing and annotation.</title>
        <authorList>
            <consortium name="The Broad Institute Genomics Platform"/>
            <consortium name="The Broad Institute Genome Sequencing Center for Infectious Disease"/>
            <person name="Wu L."/>
            <person name="Ma J."/>
        </authorList>
    </citation>
    <scope>NUCLEOTIDE SEQUENCE [LARGE SCALE GENOMIC DNA]</scope>
    <source>
        <strain evidence="3">CCUG 56029</strain>
    </source>
</reference>
<organism evidence="2 3">
    <name type="scientific">Deinococcus navajonensis</name>
    <dbReference type="NCBI Taxonomy" id="309884"/>
    <lineage>
        <taxon>Bacteria</taxon>
        <taxon>Thermotogati</taxon>
        <taxon>Deinococcota</taxon>
        <taxon>Deinococci</taxon>
        <taxon>Deinococcales</taxon>
        <taxon>Deinococcaceae</taxon>
        <taxon>Deinococcus</taxon>
    </lineage>
</organism>
<dbReference type="Pfam" id="PF02900">
    <property type="entry name" value="LigB"/>
    <property type="match status" value="1"/>
</dbReference>
<accession>A0ABV8XNK1</accession>
<dbReference type="Gene3D" id="3.40.830.10">
    <property type="entry name" value="LigB-like"/>
    <property type="match status" value="1"/>
</dbReference>
<proteinExistence type="predicted"/>
<dbReference type="EMBL" id="JBHSEH010000009">
    <property type="protein sequence ID" value="MFC4426431.1"/>
    <property type="molecule type" value="Genomic_DNA"/>
</dbReference>
<dbReference type="SUPFAM" id="SSF53213">
    <property type="entry name" value="LigB-like"/>
    <property type="match status" value="1"/>
</dbReference>
<dbReference type="Proteomes" id="UP001595998">
    <property type="component" value="Unassembled WGS sequence"/>
</dbReference>
<keyword evidence="3" id="KW-1185">Reference proteome</keyword>
<feature type="domain" description="Extradiol ring-cleavage dioxygenase class III enzyme subunit B" evidence="1">
    <location>
        <begin position="9"/>
        <end position="244"/>
    </location>
</feature>
<keyword evidence="2" id="KW-0223">Dioxygenase</keyword>
<dbReference type="GO" id="GO:0051213">
    <property type="term" value="F:dioxygenase activity"/>
    <property type="evidence" value="ECO:0007669"/>
    <property type="project" value="UniProtKB-KW"/>
</dbReference>
<gene>
    <name evidence="2" type="ORF">ACFOZ9_09420</name>
</gene>